<organism evidence="5 6">
    <name type="scientific">Enterococcus casseliflavus</name>
    <name type="common">Enterococcus flavescens</name>
    <dbReference type="NCBI Taxonomy" id="37734"/>
    <lineage>
        <taxon>Bacteria</taxon>
        <taxon>Bacillati</taxon>
        <taxon>Bacillota</taxon>
        <taxon>Bacilli</taxon>
        <taxon>Lactobacillales</taxon>
        <taxon>Enterococcaceae</taxon>
        <taxon>Enterococcus</taxon>
    </lineage>
</organism>
<accession>A0ABD5FKE5</accession>
<protein>
    <recommendedName>
        <fullName evidence="2 3">Single-stranded DNA-binding protein</fullName>
        <shortName evidence="2">SSB</shortName>
    </recommendedName>
</protein>
<proteinExistence type="inferred from homology"/>
<evidence type="ECO:0000256" key="3">
    <source>
        <dbReference type="PIRNR" id="PIRNR002070"/>
    </source>
</evidence>
<dbReference type="SUPFAM" id="SSF50249">
    <property type="entry name" value="Nucleic acid-binding proteins"/>
    <property type="match status" value="1"/>
</dbReference>
<gene>
    <name evidence="5" type="primary">ssb</name>
    <name evidence="5" type="ORF">P7I34_08760</name>
</gene>
<evidence type="ECO:0000256" key="2">
    <source>
        <dbReference type="HAMAP-Rule" id="MF_00984"/>
    </source>
</evidence>
<feature type="region of interest" description="Disordered" evidence="4">
    <location>
        <begin position="103"/>
        <end position="152"/>
    </location>
</feature>
<dbReference type="AlphaFoldDB" id="A0ABD5FKE5"/>
<feature type="compositionally biased region" description="Polar residues" evidence="4">
    <location>
        <begin position="103"/>
        <end position="144"/>
    </location>
</feature>
<dbReference type="RefSeq" id="WP_311957350.1">
    <property type="nucleotide sequence ID" value="NZ_JARQDZ010000003.1"/>
</dbReference>
<dbReference type="PIRSF" id="PIRSF002070">
    <property type="entry name" value="SSB"/>
    <property type="match status" value="1"/>
</dbReference>
<keyword evidence="1 2" id="KW-0238">DNA-binding</keyword>
<dbReference type="InterPro" id="IPR012340">
    <property type="entry name" value="NA-bd_OB-fold"/>
</dbReference>
<comment type="caution">
    <text evidence="5">The sequence shown here is derived from an EMBL/GenBank/DDBJ whole genome shotgun (WGS) entry which is preliminary data.</text>
</comment>
<dbReference type="Pfam" id="PF00436">
    <property type="entry name" value="SSB"/>
    <property type="match status" value="1"/>
</dbReference>
<dbReference type="Proteomes" id="UP001253851">
    <property type="component" value="Unassembled WGS sequence"/>
</dbReference>
<dbReference type="HAMAP" id="MF_00984">
    <property type="entry name" value="SSB"/>
    <property type="match status" value="1"/>
</dbReference>
<reference evidence="5 6" key="1">
    <citation type="submission" date="2023-03" db="EMBL/GenBank/DDBJ databases">
        <authorList>
            <person name="Shen W."/>
            <person name="Cai J."/>
        </authorList>
    </citation>
    <scope>NUCLEOTIDE SEQUENCE [LARGE SCALE GENOMIC DNA]</scope>
    <source>
        <strain evidence="5 6">B516</strain>
    </source>
</reference>
<name>A0ABD5FKE5_ENTCA</name>
<dbReference type="EMBL" id="JARQDZ010000003">
    <property type="protein sequence ID" value="MDT2982750.1"/>
    <property type="molecule type" value="Genomic_DNA"/>
</dbReference>
<dbReference type="GO" id="GO:0003697">
    <property type="term" value="F:single-stranded DNA binding"/>
    <property type="evidence" value="ECO:0007669"/>
    <property type="project" value="UniProtKB-UniRule"/>
</dbReference>
<evidence type="ECO:0000256" key="4">
    <source>
        <dbReference type="SAM" id="MobiDB-lite"/>
    </source>
</evidence>
<comment type="caution">
    <text evidence="2">Lacks conserved residue(s) required for the propagation of feature annotation.</text>
</comment>
<dbReference type="NCBIfam" id="TIGR00621">
    <property type="entry name" value="ssb"/>
    <property type="match status" value="1"/>
</dbReference>
<dbReference type="PANTHER" id="PTHR10302:SF27">
    <property type="entry name" value="SINGLE-STRANDED DNA-BINDING PROTEIN"/>
    <property type="match status" value="1"/>
</dbReference>
<dbReference type="InterPro" id="IPR000424">
    <property type="entry name" value="Primosome_PriB/ssb"/>
</dbReference>
<evidence type="ECO:0000313" key="6">
    <source>
        <dbReference type="Proteomes" id="UP001253851"/>
    </source>
</evidence>
<comment type="subunit">
    <text evidence="2">Homotetramer.</text>
</comment>
<evidence type="ECO:0000256" key="1">
    <source>
        <dbReference type="ARBA" id="ARBA00023125"/>
    </source>
</evidence>
<dbReference type="InterPro" id="IPR011344">
    <property type="entry name" value="ssDNA-bd"/>
</dbReference>
<dbReference type="CDD" id="cd04496">
    <property type="entry name" value="SSB_OBF"/>
    <property type="match status" value="1"/>
</dbReference>
<dbReference type="PANTHER" id="PTHR10302">
    <property type="entry name" value="SINGLE-STRANDED DNA-BINDING PROTEIN"/>
    <property type="match status" value="1"/>
</dbReference>
<sequence>MINNVTLQGKLGKDIDLKYTQSGKAVGTTSIAVDRDFKNANGEKETDWVNIVFWGKTAETVANYFRKGDEILVVGRIQTRSYEDDSGSRKYVTEVVADKFSFTTGRKSQNTQDGGVSNSQTTNNASVQQNCSNVQSDPFSNSSIDIDDSLPF</sequence>
<dbReference type="PROSITE" id="PS50935">
    <property type="entry name" value="SSB"/>
    <property type="match status" value="1"/>
</dbReference>
<dbReference type="Gene3D" id="2.40.50.140">
    <property type="entry name" value="Nucleic acid-binding proteins"/>
    <property type="match status" value="1"/>
</dbReference>
<evidence type="ECO:0000313" key="5">
    <source>
        <dbReference type="EMBL" id="MDT2982750.1"/>
    </source>
</evidence>